<dbReference type="RefSeq" id="WP_127015939.1">
    <property type="nucleotide sequence ID" value="NZ_CP016379.1"/>
</dbReference>
<evidence type="ECO:0000256" key="1">
    <source>
        <dbReference type="ARBA" id="ARBA00022603"/>
    </source>
</evidence>
<dbReference type="Pfam" id="PF22020">
    <property type="entry name" value="RlmL_1st"/>
    <property type="match status" value="1"/>
</dbReference>
<evidence type="ECO:0000313" key="6">
    <source>
        <dbReference type="Proteomes" id="UP000267250"/>
    </source>
</evidence>
<keyword evidence="1 5" id="KW-0489">Methyltransferase</keyword>
<dbReference type="Pfam" id="PF01170">
    <property type="entry name" value="UPF0020"/>
    <property type="match status" value="1"/>
</dbReference>
<dbReference type="PROSITE" id="PS00092">
    <property type="entry name" value="N6_MTASE"/>
    <property type="match status" value="1"/>
</dbReference>
<protein>
    <submittedName>
        <fullName evidence="5">N-6 DNA methylase</fullName>
    </submittedName>
</protein>
<accession>A0A3Q9HPA0</accession>
<dbReference type="InterPro" id="IPR053943">
    <property type="entry name" value="RlmKL-like_Mtase_CS"/>
</dbReference>
<dbReference type="CDD" id="cd11715">
    <property type="entry name" value="THUMP_AdoMetMT"/>
    <property type="match status" value="1"/>
</dbReference>
<evidence type="ECO:0000313" key="5">
    <source>
        <dbReference type="EMBL" id="AZR72609.1"/>
    </source>
</evidence>
<keyword evidence="2" id="KW-0808">Transferase</keyword>
<dbReference type="KEGG" id="aft:BBF96_03930"/>
<dbReference type="InterPro" id="IPR000241">
    <property type="entry name" value="RlmKL-like_Mtase"/>
</dbReference>
<evidence type="ECO:0000256" key="3">
    <source>
        <dbReference type="PROSITE-ProRule" id="PRU00529"/>
    </source>
</evidence>
<sequence length="381" mass="43682">MSQIELIATAAFGLEAIVAREVKDLGYSDVQVENGRVVFYGDELAICRSNLWLRCADRVLIKMGEFEATDFDQLFDKTRALPWHEWLPKNAKFPVKGKSVKSKLHSVPACQSVVKKAIVEEMSKHYGIQHFEENGPLFTIEVTLYKDVATLTIDTSGAGLHKRGYRNLSAKAPLKETLAAAMIYISRWMPDYPLVDPMCGSGTIPIEAAMMAANIAPGLKRDFAAEKWPLISSGLWKKAREEAKDLIKWDDNFYRILGYDIDGEVLKLARYHAARAGVEEYTDFHRRPVAELKSSKKYGYIICNPPYGERLSNRHKVKKLYQEMGRVFAELGDGTWSFYILTSFRDFEKYFGTYANKKRKLYNGRIQVDYYQYYGLHPLFR</sequence>
<dbReference type="InterPro" id="IPR002052">
    <property type="entry name" value="DNA_methylase_N6_adenine_CS"/>
</dbReference>
<dbReference type="Gene3D" id="3.30.2130.30">
    <property type="match status" value="1"/>
</dbReference>
<dbReference type="Proteomes" id="UP000267250">
    <property type="component" value="Chromosome"/>
</dbReference>
<feature type="domain" description="THUMP" evidence="4">
    <location>
        <begin position="45"/>
        <end position="155"/>
    </location>
</feature>
<dbReference type="InterPro" id="IPR004114">
    <property type="entry name" value="THUMP_dom"/>
</dbReference>
<dbReference type="InterPro" id="IPR054170">
    <property type="entry name" value="RlmL_1st"/>
</dbReference>
<dbReference type="SUPFAM" id="SSF53335">
    <property type="entry name" value="S-adenosyl-L-methionine-dependent methyltransferases"/>
    <property type="match status" value="1"/>
</dbReference>
<name>A0A3Q9HPA0_9FIRM</name>
<proteinExistence type="predicted"/>
<dbReference type="GO" id="GO:0003723">
    <property type="term" value="F:RNA binding"/>
    <property type="evidence" value="ECO:0007669"/>
    <property type="project" value="UniProtKB-UniRule"/>
</dbReference>
<dbReference type="EMBL" id="CP016379">
    <property type="protein sequence ID" value="AZR72609.1"/>
    <property type="molecule type" value="Genomic_DNA"/>
</dbReference>
<gene>
    <name evidence="5" type="ORF">BBF96_03930</name>
</gene>
<keyword evidence="6" id="KW-1185">Reference proteome</keyword>
<reference evidence="5 6" key="1">
    <citation type="submission" date="2016-07" db="EMBL/GenBank/DDBJ databases">
        <title>Genome and transcriptome analysis of iron-reducing fermentative bacteria Anoxybacter fermentans.</title>
        <authorList>
            <person name="Zeng X."/>
            <person name="Shao Z."/>
        </authorList>
    </citation>
    <scope>NUCLEOTIDE SEQUENCE [LARGE SCALE GENOMIC DNA]</scope>
    <source>
        <strain evidence="5 6">DY22613</strain>
    </source>
</reference>
<evidence type="ECO:0000259" key="4">
    <source>
        <dbReference type="PROSITE" id="PS51165"/>
    </source>
</evidence>
<dbReference type="Gene3D" id="3.40.50.150">
    <property type="entry name" value="Vaccinia Virus protein VP39"/>
    <property type="match status" value="1"/>
</dbReference>
<dbReference type="GO" id="GO:0008990">
    <property type="term" value="F:rRNA (guanine-N2-)-methyltransferase activity"/>
    <property type="evidence" value="ECO:0007669"/>
    <property type="project" value="TreeGrafter"/>
</dbReference>
<dbReference type="SMART" id="SM00981">
    <property type="entry name" value="THUMP"/>
    <property type="match status" value="1"/>
</dbReference>
<dbReference type="GO" id="GO:0070043">
    <property type="term" value="F:rRNA (guanine-N7-)-methyltransferase activity"/>
    <property type="evidence" value="ECO:0007669"/>
    <property type="project" value="TreeGrafter"/>
</dbReference>
<dbReference type="PANTHER" id="PTHR47313">
    <property type="entry name" value="RIBOSOMAL RNA LARGE SUBUNIT METHYLTRANSFERASE K/L"/>
    <property type="match status" value="1"/>
</dbReference>
<dbReference type="PANTHER" id="PTHR47313:SF1">
    <property type="entry name" value="RIBOSOMAL RNA LARGE SUBUNIT METHYLTRANSFERASE K_L"/>
    <property type="match status" value="1"/>
</dbReference>
<evidence type="ECO:0000256" key="2">
    <source>
        <dbReference type="ARBA" id="ARBA00022679"/>
    </source>
</evidence>
<keyword evidence="3" id="KW-0694">RNA-binding</keyword>
<dbReference type="OrthoDB" id="9809404at2"/>
<organism evidence="5 6">
    <name type="scientific">Anoxybacter fermentans</name>
    <dbReference type="NCBI Taxonomy" id="1323375"/>
    <lineage>
        <taxon>Bacteria</taxon>
        <taxon>Bacillati</taxon>
        <taxon>Bacillota</taxon>
        <taxon>Clostridia</taxon>
        <taxon>Halanaerobiales</taxon>
        <taxon>Anoxybacter</taxon>
    </lineage>
</organism>
<dbReference type="PROSITE" id="PS01261">
    <property type="entry name" value="UPF0020"/>
    <property type="match status" value="1"/>
</dbReference>
<dbReference type="Pfam" id="PF02926">
    <property type="entry name" value="THUMP"/>
    <property type="match status" value="1"/>
</dbReference>
<dbReference type="InterPro" id="IPR029063">
    <property type="entry name" value="SAM-dependent_MTases_sf"/>
</dbReference>
<dbReference type="AlphaFoldDB" id="A0A3Q9HPA0"/>
<dbReference type="PROSITE" id="PS51165">
    <property type="entry name" value="THUMP"/>
    <property type="match status" value="1"/>
</dbReference>